<proteinExistence type="predicted"/>
<feature type="signal peptide" evidence="1">
    <location>
        <begin position="1"/>
        <end position="23"/>
    </location>
</feature>
<evidence type="ECO:0000313" key="3">
    <source>
        <dbReference type="Proteomes" id="UP001476798"/>
    </source>
</evidence>
<organism evidence="2 3">
    <name type="scientific">Goodea atripinnis</name>
    <dbReference type="NCBI Taxonomy" id="208336"/>
    <lineage>
        <taxon>Eukaryota</taxon>
        <taxon>Metazoa</taxon>
        <taxon>Chordata</taxon>
        <taxon>Craniata</taxon>
        <taxon>Vertebrata</taxon>
        <taxon>Euteleostomi</taxon>
        <taxon>Actinopterygii</taxon>
        <taxon>Neopterygii</taxon>
        <taxon>Teleostei</taxon>
        <taxon>Neoteleostei</taxon>
        <taxon>Acanthomorphata</taxon>
        <taxon>Ovalentaria</taxon>
        <taxon>Atherinomorphae</taxon>
        <taxon>Cyprinodontiformes</taxon>
        <taxon>Goodeidae</taxon>
        <taxon>Goodea</taxon>
    </lineage>
</organism>
<reference evidence="2 3" key="1">
    <citation type="submission" date="2021-06" db="EMBL/GenBank/DDBJ databases">
        <authorList>
            <person name="Palmer J.M."/>
        </authorList>
    </citation>
    <scope>NUCLEOTIDE SEQUENCE [LARGE SCALE GENOMIC DNA]</scope>
    <source>
        <strain evidence="2 3">GA_2019</strain>
        <tissue evidence="2">Muscle</tissue>
    </source>
</reference>
<dbReference type="PANTHER" id="PTHR45943">
    <property type="entry name" value="E3 UBIQUITIN-PROTEIN LIGASE MYCBP2"/>
    <property type="match status" value="1"/>
</dbReference>
<comment type="caution">
    <text evidence="2">The sequence shown here is derived from an EMBL/GenBank/DDBJ whole genome shotgun (WGS) entry which is preliminary data.</text>
</comment>
<evidence type="ECO:0000256" key="1">
    <source>
        <dbReference type="SAM" id="SignalP"/>
    </source>
</evidence>
<name>A0ABV0NAE0_9TELE</name>
<feature type="chain" id="PRO_5047182404" evidence="1">
    <location>
        <begin position="24"/>
        <end position="420"/>
    </location>
</feature>
<dbReference type="Gene3D" id="2.130.10.30">
    <property type="entry name" value="Regulator of chromosome condensation 1/beta-lactamase-inhibitor protein II"/>
    <property type="match status" value="1"/>
</dbReference>
<dbReference type="EMBL" id="JAHRIO010030902">
    <property type="protein sequence ID" value="MEQ2168366.1"/>
    <property type="molecule type" value="Genomic_DNA"/>
</dbReference>
<dbReference type="Proteomes" id="UP001476798">
    <property type="component" value="Unassembled WGS sequence"/>
</dbReference>
<evidence type="ECO:0000313" key="2">
    <source>
        <dbReference type="EMBL" id="MEQ2168366.1"/>
    </source>
</evidence>
<sequence>ANDPTGQDITALSCACLFSLVVAWGDTGKILQAVSAILTNNGSHACQTIQGHVYNSTSRIRNRKEKRSWLGFAQDGFVVRIYTMSSDPALQQELQLKLARKCLHACGISLFDLEKDLHIISTGFDEEAALLGAGREFALMKTASGKIYYTGKYQSLGIKQGGPSAGKWVELPITKSPKIIQFSVGHDGSHALLVAEDGSVFFTGSASKGEDGESSRRFSNYKYSYATPGLWVLIEINVLFPLAAKSRRQPKPYKPKKMIKLETKIAVHTACNNGSSSIVTKDGELYMFGKDAIYSDSTCQVTDLKGHFVTQVAMGKAHTCVLTKNGEVWTFGVNNKGQCGRDTGAMSQAGKAFGVESMATAMDEDLEDELEDKEEKSMMCQPGMHKWKLDQCMVCTVCGDCTGYGASCVSSGRPDRVPGG</sequence>
<protein>
    <submittedName>
        <fullName evidence="2">E3 ubiquitin-protein ligase mycbp2</fullName>
    </submittedName>
</protein>
<feature type="non-terminal residue" evidence="2">
    <location>
        <position position="1"/>
    </location>
</feature>
<accession>A0ABV0NAE0</accession>
<dbReference type="InterPro" id="IPR009091">
    <property type="entry name" value="RCC1/BLIP-II"/>
</dbReference>
<dbReference type="Pfam" id="PF13540">
    <property type="entry name" value="RCC1_2"/>
    <property type="match status" value="1"/>
</dbReference>
<dbReference type="SUPFAM" id="SSF50985">
    <property type="entry name" value="RCC1/BLIP-II"/>
    <property type="match status" value="1"/>
</dbReference>
<keyword evidence="1" id="KW-0732">Signal</keyword>
<dbReference type="PANTHER" id="PTHR45943:SF1">
    <property type="entry name" value="E3 UBIQUITIN-PROTEIN LIGASE MYCBP2"/>
    <property type="match status" value="1"/>
</dbReference>
<keyword evidence="3" id="KW-1185">Reference proteome</keyword>
<gene>
    <name evidence="2" type="primary">MYCBP2_4</name>
    <name evidence="2" type="ORF">GOODEAATRI_013552</name>
</gene>